<organism evidence="5 6">
    <name type="scientific">Luteimonas salinilitoris</name>
    <dbReference type="NCBI Taxonomy" id="3237697"/>
    <lineage>
        <taxon>Bacteria</taxon>
        <taxon>Pseudomonadati</taxon>
        <taxon>Pseudomonadota</taxon>
        <taxon>Gammaproteobacteria</taxon>
        <taxon>Lysobacterales</taxon>
        <taxon>Lysobacteraceae</taxon>
        <taxon>Luteimonas</taxon>
    </lineage>
</organism>
<comment type="catalytic activity">
    <reaction evidence="1">
        <text>2-phosphoglycolate + H2O = glycolate + phosphate</text>
        <dbReference type="Rhea" id="RHEA:14369"/>
        <dbReference type="ChEBI" id="CHEBI:15377"/>
        <dbReference type="ChEBI" id="CHEBI:29805"/>
        <dbReference type="ChEBI" id="CHEBI:43474"/>
        <dbReference type="ChEBI" id="CHEBI:58033"/>
        <dbReference type="EC" id="3.1.3.18"/>
    </reaction>
</comment>
<accession>A0ABV4HR26</accession>
<comment type="pathway">
    <text evidence="2">Organic acid metabolism; glycolate biosynthesis; glycolate from 2-phosphoglycolate: step 1/1.</text>
</comment>
<dbReference type="Pfam" id="PF13419">
    <property type="entry name" value="HAD_2"/>
    <property type="match status" value="1"/>
</dbReference>
<comment type="similarity">
    <text evidence="3">Belongs to the HAD-like hydrolase superfamily. CbbY/CbbZ/Gph/YieH family.</text>
</comment>
<dbReference type="PANTHER" id="PTHR43434:SF1">
    <property type="entry name" value="PHOSPHOGLYCOLATE PHOSPHATASE"/>
    <property type="match status" value="1"/>
</dbReference>
<evidence type="ECO:0000256" key="4">
    <source>
        <dbReference type="ARBA" id="ARBA00013078"/>
    </source>
</evidence>
<evidence type="ECO:0000256" key="3">
    <source>
        <dbReference type="ARBA" id="ARBA00006171"/>
    </source>
</evidence>
<keyword evidence="6" id="KW-1185">Reference proteome</keyword>
<dbReference type="SUPFAM" id="SSF56784">
    <property type="entry name" value="HAD-like"/>
    <property type="match status" value="1"/>
</dbReference>
<keyword evidence="5" id="KW-0378">Hydrolase</keyword>
<dbReference type="EC" id="3.1.3.18" evidence="4"/>
<gene>
    <name evidence="5" type="ORF">AB6713_10520</name>
</gene>
<dbReference type="InterPro" id="IPR050155">
    <property type="entry name" value="HAD-like_hydrolase_sf"/>
</dbReference>
<evidence type="ECO:0000313" key="5">
    <source>
        <dbReference type="EMBL" id="MEZ0475043.1"/>
    </source>
</evidence>
<evidence type="ECO:0000313" key="6">
    <source>
        <dbReference type="Proteomes" id="UP001566331"/>
    </source>
</evidence>
<dbReference type="PANTHER" id="PTHR43434">
    <property type="entry name" value="PHOSPHOGLYCOLATE PHOSPHATASE"/>
    <property type="match status" value="1"/>
</dbReference>
<dbReference type="InterPro" id="IPR036412">
    <property type="entry name" value="HAD-like_sf"/>
</dbReference>
<dbReference type="Proteomes" id="UP001566331">
    <property type="component" value="Unassembled WGS sequence"/>
</dbReference>
<name>A0ABV4HR26_9GAMM</name>
<protein>
    <recommendedName>
        <fullName evidence="4">phosphoglycolate phosphatase</fullName>
        <ecNumber evidence="4">3.1.3.18</ecNumber>
    </recommendedName>
</protein>
<comment type="caution">
    <text evidence="5">The sequence shown here is derived from an EMBL/GenBank/DDBJ whole genome shotgun (WGS) entry which is preliminary data.</text>
</comment>
<sequence>MRPPATSVWRMPPKAPARGIDDGGRSLIGIGAVGRRCRDYRKWYADHDESLVTLFDSAEETLVHLSAVGDLVLLSNKGTNAVEGSLSRFGIRDHFSLVLAEEPSKPRKPDPEVFSMRISPLFPAVQPADCVVTGDTAADPEFARNIGASACFAEYGFGERASCDQVGYTHALGRLGDLVGIYGQHRRP</sequence>
<dbReference type="RefSeq" id="WP_370566047.1">
    <property type="nucleotide sequence ID" value="NZ_JBFWIC010000012.1"/>
</dbReference>
<dbReference type="GO" id="GO:0016787">
    <property type="term" value="F:hydrolase activity"/>
    <property type="evidence" value="ECO:0007669"/>
    <property type="project" value="UniProtKB-KW"/>
</dbReference>
<evidence type="ECO:0000256" key="1">
    <source>
        <dbReference type="ARBA" id="ARBA00000830"/>
    </source>
</evidence>
<evidence type="ECO:0000256" key="2">
    <source>
        <dbReference type="ARBA" id="ARBA00004818"/>
    </source>
</evidence>
<dbReference type="EMBL" id="JBFWIC010000012">
    <property type="protein sequence ID" value="MEZ0475043.1"/>
    <property type="molecule type" value="Genomic_DNA"/>
</dbReference>
<proteinExistence type="inferred from homology"/>
<dbReference type="InterPro" id="IPR023214">
    <property type="entry name" value="HAD_sf"/>
</dbReference>
<reference evidence="5 6" key="1">
    <citation type="submission" date="2024-07" db="EMBL/GenBank/DDBJ databases">
        <title>Luteimonas salilacus sp. nov., isolated from the shore soil of Salt Lake in Tibet of China.</title>
        <authorList>
            <person name="Zhang X."/>
            <person name="Li A."/>
        </authorList>
    </citation>
    <scope>NUCLEOTIDE SEQUENCE [LARGE SCALE GENOMIC DNA]</scope>
    <source>
        <strain evidence="5 6">B3-2-R+30</strain>
    </source>
</reference>
<dbReference type="InterPro" id="IPR041492">
    <property type="entry name" value="HAD_2"/>
</dbReference>
<dbReference type="Gene3D" id="3.40.50.1000">
    <property type="entry name" value="HAD superfamily/HAD-like"/>
    <property type="match status" value="1"/>
</dbReference>